<comment type="caution">
    <text evidence="4">The sequence shown here is derived from an EMBL/GenBank/DDBJ whole genome shotgun (WGS) entry which is preliminary data.</text>
</comment>
<dbReference type="GeneID" id="92973778"/>
<gene>
    <name evidence="4" type="ORF">I8Y00_000561</name>
</gene>
<evidence type="ECO:0000256" key="3">
    <source>
        <dbReference type="SAM" id="SignalP"/>
    </source>
</evidence>
<proteinExistence type="predicted"/>
<keyword evidence="1 3" id="KW-0732">Signal</keyword>
<dbReference type="Gene3D" id="2.160.20.20">
    <property type="match status" value="1"/>
</dbReference>
<dbReference type="InterPro" id="IPR012332">
    <property type="entry name" value="Autotransporter_pectin_lyase_C"/>
</dbReference>
<reference evidence="4" key="1">
    <citation type="journal article" date="2018" name="Genome Biol.">
        <title>SKESA: strategic k-mer extension for scrupulous assemblies.</title>
        <authorList>
            <person name="Souvorov A."/>
            <person name="Agarwala R."/>
            <person name="Lipman D.J."/>
        </authorList>
    </citation>
    <scope>NUCLEOTIDE SEQUENCE</scope>
    <source>
        <strain evidence="4">YDC697-2</strain>
    </source>
</reference>
<evidence type="ECO:0000256" key="2">
    <source>
        <dbReference type="SAM" id="MobiDB-lite"/>
    </source>
</evidence>
<name>A0A8H9TTZ8_9ENTR</name>
<dbReference type="SUPFAM" id="SSF103515">
    <property type="entry name" value="Autotransporter"/>
    <property type="match status" value="1"/>
</dbReference>
<dbReference type="Proteomes" id="UP000864563">
    <property type="component" value="Unassembled WGS sequence"/>
</dbReference>
<dbReference type="CDD" id="cd01343">
    <property type="entry name" value="PL1_Passenger_AT"/>
    <property type="match status" value="1"/>
</dbReference>
<dbReference type="NCBIfam" id="TIGR01414">
    <property type="entry name" value="autotrans_barl"/>
    <property type="match status" value="1"/>
</dbReference>
<dbReference type="GO" id="GO:0019867">
    <property type="term" value="C:outer membrane"/>
    <property type="evidence" value="ECO:0007669"/>
    <property type="project" value="InterPro"/>
</dbReference>
<dbReference type="SUPFAM" id="SSF51126">
    <property type="entry name" value="Pectin lyase-like"/>
    <property type="match status" value="1"/>
</dbReference>
<dbReference type="InterPro" id="IPR036709">
    <property type="entry name" value="Autotransporte_beta_dom_sf"/>
</dbReference>
<dbReference type="InterPro" id="IPR003991">
    <property type="entry name" value="Pertactin_virulence_factor"/>
</dbReference>
<protein>
    <submittedName>
        <fullName evidence="4">Autotransporter outer membrane beta-barrel domain-containing protein</fullName>
    </submittedName>
</protein>
<dbReference type="InterPro" id="IPR004899">
    <property type="entry name" value="Pertactin_central"/>
</dbReference>
<dbReference type="InterPro" id="IPR051551">
    <property type="entry name" value="Autotransporter_adhesion"/>
</dbReference>
<feature type="signal peptide" evidence="3">
    <location>
        <begin position="1"/>
        <end position="22"/>
    </location>
</feature>
<dbReference type="PANTHER" id="PTHR35037:SF7">
    <property type="entry name" value="AUTOTRANSPORTER"/>
    <property type="match status" value="1"/>
</dbReference>
<evidence type="ECO:0000256" key="1">
    <source>
        <dbReference type="ARBA" id="ARBA00022729"/>
    </source>
</evidence>
<evidence type="ECO:0000313" key="4">
    <source>
        <dbReference type="EMBL" id="HAT1584263.1"/>
    </source>
</evidence>
<accession>A0A8H9TTZ8</accession>
<dbReference type="InterPro" id="IPR006315">
    <property type="entry name" value="OM_autotransptr_brl_dom"/>
</dbReference>
<organism evidence="4">
    <name type="scientific">Citrobacter farmeri</name>
    <dbReference type="NCBI Taxonomy" id="67824"/>
    <lineage>
        <taxon>Bacteria</taxon>
        <taxon>Pseudomonadati</taxon>
        <taxon>Pseudomonadota</taxon>
        <taxon>Gammaproteobacteria</taxon>
        <taxon>Enterobacterales</taxon>
        <taxon>Enterobacteriaceae</taxon>
        <taxon>Citrobacter</taxon>
    </lineage>
</organism>
<reference evidence="4" key="2">
    <citation type="submission" date="2020-11" db="EMBL/GenBank/DDBJ databases">
        <authorList>
            <consortium name="NCBI Pathogen Detection Project"/>
        </authorList>
    </citation>
    <scope>NUCLEOTIDE SEQUENCE</scope>
    <source>
        <strain evidence="4">YDC697-2</strain>
    </source>
</reference>
<feature type="chain" id="PRO_5043814933" evidence="3">
    <location>
        <begin position="23"/>
        <end position="808"/>
    </location>
</feature>
<sequence>MLKIKSLRILSALACYVPVVFSAEHNGLNITSLMKIGSGDSITSSAVDKGGILEVSGRADSSNITVRNDGLMILTEGRDSGSVIEEGGRQYIASNEAYAYDTQVSGEQWVSGGWVSETTIMNNGVTLLYSNATAARTTLKDNARMEVTRSLVRYSSLYGTSTLNVREGSHTYLVNLYDKSALNIFSDTHVDDVETYDNSTITTHEGSVVHFITANDKSLIQANGGEIISVTMRGESSMSVNSGATVNSVYLNDSAFMNINQGGEAHNINIHGDLAKINLNGGSLTHVNIDRGELIAQSGELRGRIDSQEGQVTLEKGVISDQADVNLEGTSELLLRKYDSDASYSLKSLSLNQSGSVRFDNPHSSGGNGWNILTVNTLEGNGNFYMNTEVASRKGDFLNVTGNASGSHKVFVKDTGVSPTEEHRLLLVKAANGDATFSLGNRGGVVDLGAWEYTLKEEEQGVWALTPDLTKIPEPEPTPDPEPNPDTPSESGPALPPKPENIKKRITPSTAAVLNMAAVEPLVFDAELDSIRERIDGRVSLNRDGAVWSTLYNTRNDASTSAGAGFDQTLTGVTIGADHTFRMQNSAATTGAFFTYSHSNVDFDRGGKGNVDSYSLGAYAGWQHSNGLYVDGIVKVNRFENDVQGRMTSGGSANGSYSAYGAGTHLESGIRLSSGDLSVTPYAALTGFTTDSNKYALSNGMRADVDNTRMMRAEAGLKTAYRVVLENGIELQPWVKASVRQEYADDNKIKVNDDGRFVNDLSGTRGVYQTGIRAKFTEDLSGHLSASYANGANIESPWRAAAGISWSF</sequence>
<feature type="region of interest" description="Disordered" evidence="2">
    <location>
        <begin position="466"/>
        <end position="502"/>
    </location>
</feature>
<dbReference type="Gene3D" id="2.40.128.130">
    <property type="entry name" value="Autotransporter beta-domain"/>
    <property type="match status" value="1"/>
</dbReference>
<dbReference type="EMBL" id="DACSDU010000002">
    <property type="protein sequence ID" value="HAT1584263.1"/>
    <property type="molecule type" value="Genomic_DNA"/>
</dbReference>
<dbReference type="PANTHER" id="PTHR35037">
    <property type="entry name" value="C-TERMINAL REGION OF AIDA-LIKE PROTEIN"/>
    <property type="match status" value="1"/>
</dbReference>
<dbReference type="Pfam" id="PF03212">
    <property type="entry name" value="Pertactin"/>
    <property type="match status" value="1"/>
</dbReference>
<dbReference type="RefSeq" id="WP_042319952.1">
    <property type="nucleotide sequence ID" value="NZ_CABMNX010000001.1"/>
</dbReference>
<dbReference type="InterPro" id="IPR011050">
    <property type="entry name" value="Pectin_lyase_fold/virulence"/>
</dbReference>
<feature type="compositionally biased region" description="Pro residues" evidence="2">
    <location>
        <begin position="475"/>
        <end position="486"/>
    </location>
</feature>
<dbReference type="AlphaFoldDB" id="A0A8H9TTZ8"/>
<dbReference type="PROSITE" id="PS51208">
    <property type="entry name" value="AUTOTRANSPORTER"/>
    <property type="match status" value="1"/>
</dbReference>
<dbReference type="SMART" id="SM00869">
    <property type="entry name" value="Autotransporter"/>
    <property type="match status" value="1"/>
</dbReference>
<dbReference type="PRINTS" id="PR01484">
    <property type="entry name" value="PRTACTNFAMLY"/>
</dbReference>
<dbReference type="InterPro" id="IPR005546">
    <property type="entry name" value="Autotransporte_beta"/>
</dbReference>
<dbReference type="Pfam" id="PF03797">
    <property type="entry name" value="Autotransporter"/>
    <property type="match status" value="1"/>
</dbReference>